<dbReference type="Gene3D" id="3.30.1490.480">
    <property type="entry name" value="Endolytic murein transglycosylase"/>
    <property type="match status" value="1"/>
</dbReference>
<feature type="transmembrane region" description="Helical" evidence="7">
    <location>
        <begin position="26"/>
        <end position="45"/>
    </location>
</feature>
<evidence type="ECO:0000256" key="2">
    <source>
        <dbReference type="ARBA" id="ARBA00022692"/>
    </source>
</evidence>
<evidence type="ECO:0000256" key="7">
    <source>
        <dbReference type="SAM" id="Phobius"/>
    </source>
</evidence>
<keyword evidence="1" id="KW-1003">Cell membrane</keyword>
<keyword evidence="6" id="KW-0961">Cell wall biogenesis/degradation</keyword>
<evidence type="ECO:0000313" key="10">
    <source>
        <dbReference type="EMBL" id="CAB5024418.1"/>
    </source>
</evidence>
<dbReference type="EMBL" id="CAFABE010000076">
    <property type="protein sequence ID" value="CAB4832643.1"/>
    <property type="molecule type" value="Genomic_DNA"/>
</dbReference>
<dbReference type="EMBL" id="CAFBPM010000010">
    <property type="protein sequence ID" value="CAB5024418.1"/>
    <property type="molecule type" value="Genomic_DNA"/>
</dbReference>
<evidence type="ECO:0000313" key="8">
    <source>
        <dbReference type="EMBL" id="CAB4832643.1"/>
    </source>
</evidence>
<keyword evidence="3 7" id="KW-1133">Transmembrane helix</keyword>
<evidence type="ECO:0000256" key="1">
    <source>
        <dbReference type="ARBA" id="ARBA00022475"/>
    </source>
</evidence>
<evidence type="ECO:0000256" key="3">
    <source>
        <dbReference type="ARBA" id="ARBA00022989"/>
    </source>
</evidence>
<evidence type="ECO:0000313" key="9">
    <source>
        <dbReference type="EMBL" id="CAB4858456.1"/>
    </source>
</evidence>
<keyword evidence="4 7" id="KW-0472">Membrane</keyword>
<keyword evidence="5" id="KW-0456">Lyase</keyword>
<name>A0A6J7AIN8_9ZZZZ</name>
<dbReference type="GO" id="GO:0071555">
    <property type="term" value="P:cell wall organization"/>
    <property type="evidence" value="ECO:0007669"/>
    <property type="project" value="UniProtKB-KW"/>
</dbReference>
<evidence type="ECO:0000256" key="5">
    <source>
        <dbReference type="ARBA" id="ARBA00023239"/>
    </source>
</evidence>
<dbReference type="AlphaFoldDB" id="A0A6J7AIN8"/>
<keyword evidence="2 7" id="KW-0812">Transmembrane</keyword>
<dbReference type="NCBIfam" id="TIGR00247">
    <property type="entry name" value="endolytic transglycosylase MltG"/>
    <property type="match status" value="1"/>
</dbReference>
<organism evidence="8">
    <name type="scientific">freshwater metagenome</name>
    <dbReference type="NCBI Taxonomy" id="449393"/>
    <lineage>
        <taxon>unclassified sequences</taxon>
        <taxon>metagenomes</taxon>
        <taxon>ecological metagenomes</taxon>
    </lineage>
</organism>
<dbReference type="InterPro" id="IPR003770">
    <property type="entry name" value="MLTG-like"/>
</dbReference>
<dbReference type="PANTHER" id="PTHR30518">
    <property type="entry name" value="ENDOLYTIC MUREIN TRANSGLYCOSYLASE"/>
    <property type="match status" value="1"/>
</dbReference>
<dbReference type="EMBL" id="CAFBLT010000001">
    <property type="protein sequence ID" value="CAB4858456.1"/>
    <property type="molecule type" value="Genomic_DNA"/>
</dbReference>
<accession>A0A6J7AIN8</accession>
<sequence>MSLTPPSEAETNEKDMPRSKRRPPIWVRWVVLAVVVLFLGVVGIYETSSHGFGGPGDNVTLQVTTGESYTSVAAGLASKGVMSNDLSWKVYNAIHGTPTVQPGFYTIAQNSTFGAVHSLLASGPNTEALVVPPGFTLSEIVTRLEGVTGPTFATSFNTVLKSGSITSSFEPAGSKDLEGLVAPGTYLLPPSVTPTSLVQEMVNRFVTMAKSAGLTPSSTKHSLNSYQLVTVASVVEKEGYLNRNMNRVATVIYNRLGANMPLQMDATVLYALGQDGGPVTHATQAVKSPYNTYLNRGLPPTPICTPSQAALEATMHPATGSWLYFTVVDKTGTEAFSNTFDEQLANEKIAAKNGL</sequence>
<dbReference type="HAMAP" id="MF_02065">
    <property type="entry name" value="MltG"/>
    <property type="match status" value="1"/>
</dbReference>
<dbReference type="PANTHER" id="PTHR30518:SF2">
    <property type="entry name" value="ENDOLYTIC MUREIN TRANSGLYCOSYLASE"/>
    <property type="match status" value="1"/>
</dbReference>
<dbReference type="Pfam" id="PF02618">
    <property type="entry name" value="YceG"/>
    <property type="match status" value="1"/>
</dbReference>
<protein>
    <submittedName>
        <fullName evidence="8">Unannotated protein</fullName>
    </submittedName>
</protein>
<reference evidence="8" key="1">
    <citation type="submission" date="2020-05" db="EMBL/GenBank/DDBJ databases">
        <authorList>
            <person name="Chiriac C."/>
            <person name="Salcher M."/>
            <person name="Ghai R."/>
            <person name="Kavagutti S V."/>
        </authorList>
    </citation>
    <scope>NUCLEOTIDE SEQUENCE</scope>
</reference>
<proteinExistence type="inferred from homology"/>
<evidence type="ECO:0000256" key="4">
    <source>
        <dbReference type="ARBA" id="ARBA00023136"/>
    </source>
</evidence>
<gene>
    <name evidence="8" type="ORF">UFOPK3164_01360</name>
    <name evidence="9" type="ORF">UFOPK3427_00033</name>
    <name evidence="10" type="ORF">UFOPK4112_01114</name>
</gene>
<dbReference type="GO" id="GO:0016829">
    <property type="term" value="F:lyase activity"/>
    <property type="evidence" value="ECO:0007669"/>
    <property type="project" value="UniProtKB-KW"/>
</dbReference>
<evidence type="ECO:0000256" key="6">
    <source>
        <dbReference type="ARBA" id="ARBA00023316"/>
    </source>
</evidence>